<dbReference type="GO" id="GO:0044550">
    <property type="term" value="P:secondary metabolite biosynthetic process"/>
    <property type="evidence" value="ECO:0007669"/>
    <property type="project" value="TreeGrafter"/>
</dbReference>
<reference evidence="3" key="1">
    <citation type="journal article" date="2017" name="J. Nat. Prod.">
        <title>Bi- and Tetracyclic Spirotetronates from the Coal Mine Fire Isolate Streptomyces sp. LC-6-2.</title>
        <authorList>
            <person name="Wang X."/>
            <person name="Elshahawi S.I."/>
            <person name="Cai W."/>
            <person name="Zhang Y."/>
            <person name="Ponomareva L.V."/>
            <person name="Chen X."/>
            <person name="Copley G.C."/>
            <person name="Hower J.C."/>
            <person name="Zhan C.G."/>
            <person name="Parkin S."/>
            <person name="Rohr J."/>
            <person name="Van Lanen S.G."/>
            <person name="Shaaban K.A."/>
            <person name="Thorson J.S."/>
        </authorList>
    </citation>
    <scope>NUCLEOTIDE SEQUENCE</scope>
    <source>
        <strain evidence="3">LC-6-2</strain>
    </source>
</reference>
<dbReference type="GO" id="GO:0004315">
    <property type="term" value="F:3-oxoacyl-[acyl-carrier-protein] synthase activity"/>
    <property type="evidence" value="ECO:0007669"/>
    <property type="project" value="InterPro"/>
</dbReference>
<dbReference type="Gene3D" id="3.40.47.10">
    <property type="match status" value="2"/>
</dbReference>
<dbReference type="SUPFAM" id="SSF53901">
    <property type="entry name" value="Thiolase-like"/>
    <property type="match status" value="2"/>
</dbReference>
<accession>A0A1V0QH55</accession>
<sequence>MVDLHPDRTVRVLSAGTALPGPPVDTEALAERFGMDRLWRQWVDTFIGTRTRHLALDLATGEPRESLADLATTAAGAALARAGVSAQDIDVVVLGSATPDTLMPATVNVVADRLRIDGIPTFQLQSGCSGAVQTFDVATALLAAGRHRTALVIGGDVIAKHYDVHADLRSLPPELLVNYVLFGDGAGAAVLTAEPGHDDAPIVRTVLTRLAGLDREPGQVLRWYGTADRDRADTPANEDYKAIEELVPELAAEVTDELLDDLGWERDEITYLLPPQLSVTMTEKIVKRLDLPLAEEITVVGETGNNGNALLFFQLERLLDTMSAPSRAVAVAIESSKWIRSGLALERDGGN</sequence>
<dbReference type="Pfam" id="PF08545">
    <property type="entry name" value="ACP_syn_III"/>
    <property type="match status" value="1"/>
</dbReference>
<dbReference type="GO" id="GO:0006633">
    <property type="term" value="P:fatty acid biosynthetic process"/>
    <property type="evidence" value="ECO:0007669"/>
    <property type="project" value="InterPro"/>
</dbReference>
<organism evidence="3">
    <name type="scientific">Streptomyces sp. LC-6-2</name>
    <dbReference type="NCBI Taxonomy" id="1676287"/>
    <lineage>
        <taxon>Bacteria</taxon>
        <taxon>Bacillati</taxon>
        <taxon>Actinomycetota</taxon>
        <taxon>Actinomycetes</taxon>
        <taxon>Kitasatosporales</taxon>
        <taxon>Streptomycetaceae</taxon>
        <taxon>Streptomyces</taxon>
    </lineage>
</organism>
<feature type="domain" description="Beta-ketoacyl-[acyl-carrier-protein] synthase III N-terminal" evidence="2">
    <location>
        <begin position="122"/>
        <end position="206"/>
    </location>
</feature>
<dbReference type="AlphaFoldDB" id="A0A1V0QH55"/>
<dbReference type="PANTHER" id="PTHR34069:SF2">
    <property type="entry name" value="BETA-KETOACYL-[ACYL-CARRIER-PROTEIN] SYNTHASE III"/>
    <property type="match status" value="1"/>
</dbReference>
<name>A0A1V0QH55_9ACTN</name>
<evidence type="ECO:0000313" key="3">
    <source>
        <dbReference type="EMBL" id="ARE67857.1"/>
    </source>
</evidence>
<keyword evidence="1" id="KW-0963">Cytoplasm</keyword>
<dbReference type="EMBL" id="KY432814">
    <property type="protein sequence ID" value="ARE67857.1"/>
    <property type="molecule type" value="Genomic_DNA"/>
</dbReference>
<dbReference type="PANTHER" id="PTHR34069">
    <property type="entry name" value="3-OXOACYL-[ACYL-CARRIER-PROTEIN] SYNTHASE 3"/>
    <property type="match status" value="1"/>
</dbReference>
<evidence type="ECO:0000256" key="1">
    <source>
        <dbReference type="ARBA" id="ARBA00022490"/>
    </source>
</evidence>
<dbReference type="InterPro" id="IPR016039">
    <property type="entry name" value="Thiolase-like"/>
</dbReference>
<evidence type="ECO:0000259" key="2">
    <source>
        <dbReference type="Pfam" id="PF08545"/>
    </source>
</evidence>
<protein>
    <submittedName>
        <fullName evidence="3">AbsA1</fullName>
    </submittedName>
</protein>
<dbReference type="InterPro" id="IPR013751">
    <property type="entry name" value="ACP_syn_III_N"/>
</dbReference>
<proteinExistence type="predicted"/>